<dbReference type="InterPro" id="IPR035892">
    <property type="entry name" value="C2_domain_sf"/>
</dbReference>
<feature type="compositionally biased region" description="Polar residues" evidence="1">
    <location>
        <begin position="336"/>
        <end position="345"/>
    </location>
</feature>
<reference evidence="3 4" key="2">
    <citation type="submission" date="2019-11" db="EMBL/GenBank/DDBJ databases">
        <authorList>
            <person name="Lu H."/>
        </authorList>
    </citation>
    <scope>NUCLEOTIDE SEQUENCE [LARGE SCALE GENOMIC DNA]</scope>
    <source>
        <strain evidence="3 4">FIM1</strain>
    </source>
</reference>
<dbReference type="SMART" id="SM00239">
    <property type="entry name" value="C2"/>
    <property type="match status" value="1"/>
</dbReference>
<keyword evidence="4" id="KW-1185">Reference proteome</keyword>
<feature type="region of interest" description="Disordered" evidence="1">
    <location>
        <begin position="322"/>
        <end position="391"/>
    </location>
</feature>
<protein>
    <submittedName>
        <fullName evidence="3">YNL152W</fullName>
    </submittedName>
</protein>
<dbReference type="InterPro" id="IPR052981">
    <property type="entry name" value="Ingression_C2_domain"/>
</dbReference>
<feature type="domain" description="C2" evidence="2">
    <location>
        <begin position="1"/>
        <end position="119"/>
    </location>
</feature>
<dbReference type="CDD" id="cd08681">
    <property type="entry name" value="C2_fungal_Inn1p-like"/>
    <property type="match status" value="1"/>
</dbReference>
<evidence type="ECO:0000259" key="2">
    <source>
        <dbReference type="PROSITE" id="PS50004"/>
    </source>
</evidence>
<sequence length="391" mass="42999">MSLSSSGNVITGANGRLDVYVSKAKDLPNLRKLDKQDPFVKLRIAHLTEISPVIYRGGQTPKFDFHCVFQLTPDMKPLLSVELYDDHDHKHGSRLIGKCEVDLLPALLSDPEEGHDQWYYLNKGSIEAGKVYIELTFVPNAISESRNIEVSNMDFSIQSRTVPPLPSDPPEFHDQYNMATSSLGQRTGSSLVPGGYVHGSHMRSRSPVVSSHSVARASSYYPGDQQRVQVQEPADFDVSMGSNATTDTYHSQQTQSTEGLMDKLKLIKEKLNYFKNGSSDPSNESVANNAMDLEVLQKVVGAGMESSSTSRVPSHINVPSSVAKNFQEPPLPPIPTSANRTPSRTSVRDSPARSPFRPPVSPRLPDLPTNYSPASSRHGPPSPTRRRPPPM</sequence>
<name>A0ABX6EQE0_KLUMA</name>
<gene>
    <name evidence="3" type="primary">INN1</name>
    <name evidence="3" type="ORF">FIM1_272</name>
</gene>
<dbReference type="PROSITE" id="PS50004">
    <property type="entry name" value="C2"/>
    <property type="match status" value="1"/>
</dbReference>
<dbReference type="InterPro" id="IPR037791">
    <property type="entry name" value="C2_fungal_Inn1"/>
</dbReference>
<dbReference type="PANTHER" id="PTHR47052:SF3">
    <property type="entry name" value="INGRESSION PROTEIN 1"/>
    <property type="match status" value="1"/>
</dbReference>
<dbReference type="Pfam" id="PF00168">
    <property type="entry name" value="C2"/>
    <property type="match status" value="1"/>
</dbReference>
<dbReference type="EMBL" id="CP015054">
    <property type="protein sequence ID" value="QGN13630.1"/>
    <property type="molecule type" value="Genomic_DNA"/>
</dbReference>
<organism evidence="3 4">
    <name type="scientific">Kluyveromyces marxianus</name>
    <name type="common">Yeast</name>
    <name type="synonym">Candida kefyr</name>
    <dbReference type="NCBI Taxonomy" id="4911"/>
    <lineage>
        <taxon>Eukaryota</taxon>
        <taxon>Fungi</taxon>
        <taxon>Dikarya</taxon>
        <taxon>Ascomycota</taxon>
        <taxon>Saccharomycotina</taxon>
        <taxon>Saccharomycetes</taxon>
        <taxon>Saccharomycetales</taxon>
        <taxon>Saccharomycetaceae</taxon>
        <taxon>Kluyveromyces</taxon>
    </lineage>
</organism>
<dbReference type="PANTHER" id="PTHR47052">
    <property type="entry name" value="CONSERVED SERINE PROLINE-RICH PROTEIN (AFU_ORTHOLOGUE AFUA_2G01790)"/>
    <property type="match status" value="1"/>
</dbReference>
<proteinExistence type="predicted"/>
<dbReference type="Gene3D" id="2.60.40.150">
    <property type="entry name" value="C2 domain"/>
    <property type="match status" value="1"/>
</dbReference>
<accession>A0ABX6EQE0</accession>
<dbReference type="SUPFAM" id="SSF49562">
    <property type="entry name" value="C2 domain (Calcium/lipid-binding domain, CaLB)"/>
    <property type="match status" value="1"/>
</dbReference>
<evidence type="ECO:0000313" key="3">
    <source>
        <dbReference type="EMBL" id="QGN13630.1"/>
    </source>
</evidence>
<evidence type="ECO:0000256" key="1">
    <source>
        <dbReference type="SAM" id="MobiDB-lite"/>
    </source>
</evidence>
<dbReference type="InterPro" id="IPR000008">
    <property type="entry name" value="C2_dom"/>
</dbReference>
<dbReference type="Proteomes" id="UP000422736">
    <property type="component" value="Chromosome 1"/>
</dbReference>
<evidence type="ECO:0000313" key="4">
    <source>
        <dbReference type="Proteomes" id="UP000422736"/>
    </source>
</evidence>
<reference evidence="3 4" key="1">
    <citation type="submission" date="2016-03" db="EMBL/GenBank/DDBJ databases">
        <title>How can Kluyveromyces marxianus grow so fast - potential evolutionary course in Saccharomyces Complex revealed by comparative genomics.</title>
        <authorList>
            <person name="Mo W."/>
            <person name="Lu W."/>
            <person name="Yang X."/>
            <person name="Qi J."/>
            <person name="Lv H."/>
        </authorList>
    </citation>
    <scope>NUCLEOTIDE SEQUENCE [LARGE SCALE GENOMIC DNA]</scope>
    <source>
        <strain evidence="3 4">FIM1</strain>
    </source>
</reference>